<dbReference type="GO" id="GO:0003676">
    <property type="term" value="F:nucleic acid binding"/>
    <property type="evidence" value="ECO:0007669"/>
    <property type="project" value="InterPro"/>
</dbReference>
<proteinExistence type="predicted"/>
<evidence type="ECO:0000313" key="4">
    <source>
        <dbReference type="Proteomes" id="UP001328107"/>
    </source>
</evidence>
<evidence type="ECO:0000256" key="2">
    <source>
        <dbReference type="SAM" id="SignalP"/>
    </source>
</evidence>
<keyword evidence="2" id="KW-0732">Signal</keyword>
<sequence>GCMLRRPLATVLSSVSIRSLLSTRLYCAPSTSSADDDITTVRTTGVRWAGKEASCNGIYWGQGDLRNTLSRRNHDHTPLQGVMLRSIVMALEQAKKDGLKRVRIQTDFKFLKEKNYRKQMLKFKEQNFAIYNSKDLMENAELFDRILQLMDEMEVTLEYRSAWLENRTGNAVLELLKTGYMKYPPKVDFMSPDYDCDWTITPSFPSSDGRPIPTVYVAGRFEVAYSGFAKAACASLWVPESIEHLEVKQRPIGLIQNLCMYPVTHFRAQLMAIHDAIKEAAALGIPEIRVITDSLHFMHFYKIDWKKRDGSPVANEKFYLKIKALTETVKVHFKGVNHTVESDDSFVNRVQEMANEGLGFPRQHRDTKEYGMSVDELLVGRDAVYSVEGTSTRRVRIFKASTVCKSGVMWDRMDDVPLEEGEVKAAGECMEDVNRRTPAEIMHSVMEHADRMGFEDMVIRTNNRYFVRNVLGFLEVWHRNDWVNARWAPTIQQEWWKRIYELTQRIEVIWDLVEEVDEVKDEIYLSKYRRRKYEKRKKAGRPKKKEKGLPPTVD</sequence>
<name>A0AAN4ZDQ7_9BILA</name>
<feature type="compositionally biased region" description="Basic residues" evidence="1">
    <location>
        <begin position="533"/>
        <end position="546"/>
    </location>
</feature>
<protein>
    <recommendedName>
        <fullName evidence="5">RNase H type-1 domain-containing protein</fullName>
    </recommendedName>
</protein>
<gene>
    <name evidence="3" type="ORF">PMAYCL1PPCAC_06010</name>
</gene>
<accession>A0AAN4ZDQ7</accession>
<feature type="signal peptide" evidence="2">
    <location>
        <begin position="1"/>
        <end position="22"/>
    </location>
</feature>
<dbReference type="InterPro" id="IPR036397">
    <property type="entry name" value="RNaseH_sf"/>
</dbReference>
<evidence type="ECO:0000313" key="3">
    <source>
        <dbReference type="EMBL" id="GMR35815.1"/>
    </source>
</evidence>
<evidence type="ECO:0008006" key="5">
    <source>
        <dbReference type="Google" id="ProtNLM"/>
    </source>
</evidence>
<feature type="chain" id="PRO_5043002457" description="RNase H type-1 domain-containing protein" evidence="2">
    <location>
        <begin position="23"/>
        <end position="554"/>
    </location>
</feature>
<organism evidence="3 4">
    <name type="scientific">Pristionchus mayeri</name>
    <dbReference type="NCBI Taxonomy" id="1317129"/>
    <lineage>
        <taxon>Eukaryota</taxon>
        <taxon>Metazoa</taxon>
        <taxon>Ecdysozoa</taxon>
        <taxon>Nematoda</taxon>
        <taxon>Chromadorea</taxon>
        <taxon>Rhabditida</taxon>
        <taxon>Rhabditina</taxon>
        <taxon>Diplogasteromorpha</taxon>
        <taxon>Diplogasteroidea</taxon>
        <taxon>Neodiplogasteridae</taxon>
        <taxon>Pristionchus</taxon>
    </lineage>
</organism>
<evidence type="ECO:0000256" key="1">
    <source>
        <dbReference type="SAM" id="MobiDB-lite"/>
    </source>
</evidence>
<dbReference type="SUPFAM" id="SSF53098">
    <property type="entry name" value="Ribonuclease H-like"/>
    <property type="match status" value="3"/>
</dbReference>
<comment type="caution">
    <text evidence="3">The sequence shown here is derived from an EMBL/GenBank/DDBJ whole genome shotgun (WGS) entry which is preliminary data.</text>
</comment>
<dbReference type="AlphaFoldDB" id="A0AAN4ZDQ7"/>
<dbReference type="Gene3D" id="3.30.420.10">
    <property type="entry name" value="Ribonuclease H-like superfamily/Ribonuclease H"/>
    <property type="match status" value="3"/>
</dbReference>
<keyword evidence="4" id="KW-1185">Reference proteome</keyword>
<feature type="non-terminal residue" evidence="3">
    <location>
        <position position="1"/>
    </location>
</feature>
<dbReference type="InterPro" id="IPR012337">
    <property type="entry name" value="RNaseH-like_sf"/>
</dbReference>
<dbReference type="Proteomes" id="UP001328107">
    <property type="component" value="Unassembled WGS sequence"/>
</dbReference>
<feature type="region of interest" description="Disordered" evidence="1">
    <location>
        <begin position="533"/>
        <end position="554"/>
    </location>
</feature>
<dbReference type="EMBL" id="BTRK01000002">
    <property type="protein sequence ID" value="GMR35815.1"/>
    <property type="molecule type" value="Genomic_DNA"/>
</dbReference>
<reference evidence="4" key="1">
    <citation type="submission" date="2022-10" db="EMBL/GenBank/DDBJ databases">
        <title>Genome assembly of Pristionchus species.</title>
        <authorList>
            <person name="Yoshida K."/>
            <person name="Sommer R.J."/>
        </authorList>
    </citation>
    <scope>NUCLEOTIDE SEQUENCE [LARGE SCALE GENOMIC DNA]</scope>
    <source>
        <strain evidence="4">RS5460</strain>
    </source>
</reference>